<gene>
    <name evidence="2" type="ORF">CEUSTIGMA_g5577.t1</name>
</gene>
<proteinExistence type="predicted"/>
<protein>
    <submittedName>
        <fullName evidence="2">Uncharacterized protein</fullName>
    </submittedName>
</protein>
<comment type="caution">
    <text evidence="2">The sequence shown here is derived from an EMBL/GenBank/DDBJ whole genome shotgun (WGS) entry which is preliminary data.</text>
</comment>
<feature type="compositionally biased region" description="Basic residues" evidence="1">
    <location>
        <begin position="99"/>
        <end position="117"/>
    </location>
</feature>
<organism evidence="2 3">
    <name type="scientific">Chlamydomonas eustigma</name>
    <dbReference type="NCBI Taxonomy" id="1157962"/>
    <lineage>
        <taxon>Eukaryota</taxon>
        <taxon>Viridiplantae</taxon>
        <taxon>Chlorophyta</taxon>
        <taxon>core chlorophytes</taxon>
        <taxon>Chlorophyceae</taxon>
        <taxon>CS clade</taxon>
        <taxon>Chlamydomonadales</taxon>
        <taxon>Chlamydomonadaceae</taxon>
        <taxon>Chlamydomonas</taxon>
    </lineage>
</organism>
<evidence type="ECO:0000313" key="3">
    <source>
        <dbReference type="Proteomes" id="UP000232323"/>
    </source>
</evidence>
<keyword evidence="3" id="KW-1185">Reference proteome</keyword>
<reference evidence="2 3" key="1">
    <citation type="submission" date="2017-08" db="EMBL/GenBank/DDBJ databases">
        <title>Acidophilic green algal genome provides insights into adaptation to an acidic environment.</title>
        <authorList>
            <person name="Hirooka S."/>
            <person name="Hirose Y."/>
            <person name="Kanesaki Y."/>
            <person name="Higuchi S."/>
            <person name="Fujiwara T."/>
            <person name="Onuma R."/>
            <person name="Era A."/>
            <person name="Ohbayashi R."/>
            <person name="Uzuka A."/>
            <person name="Nozaki H."/>
            <person name="Yoshikawa H."/>
            <person name="Miyagishima S.Y."/>
        </authorList>
    </citation>
    <scope>NUCLEOTIDE SEQUENCE [LARGE SCALE GENOMIC DNA]</scope>
    <source>
        <strain evidence="2 3">NIES-2499</strain>
    </source>
</reference>
<dbReference type="AlphaFoldDB" id="A0A250X4X8"/>
<feature type="region of interest" description="Disordered" evidence="1">
    <location>
        <begin position="93"/>
        <end position="117"/>
    </location>
</feature>
<evidence type="ECO:0000256" key="1">
    <source>
        <dbReference type="SAM" id="MobiDB-lite"/>
    </source>
</evidence>
<name>A0A250X4X8_9CHLO</name>
<evidence type="ECO:0000313" key="2">
    <source>
        <dbReference type="EMBL" id="GAX78135.1"/>
    </source>
</evidence>
<dbReference type="EMBL" id="BEGY01000030">
    <property type="protein sequence ID" value="GAX78135.1"/>
    <property type="molecule type" value="Genomic_DNA"/>
</dbReference>
<accession>A0A250X4X8</accession>
<sequence>MCKTGLKPRHLYMANNRIWGQFDIENVDPKLQRAILCGQFRTEKSHLSACKLFDEQREQSEVNNVFTSLRLAELKRGTVDSKNLASNPGANTCCQQSHFNRKPNIHQTHRTSLRMMR</sequence>
<dbReference type="Proteomes" id="UP000232323">
    <property type="component" value="Unassembled WGS sequence"/>
</dbReference>